<dbReference type="PANTHER" id="PTHR41317:SF1">
    <property type="entry name" value="PD-(D_E)XK NUCLEASE FAMILY TRANSPOSASE"/>
    <property type="match status" value="1"/>
</dbReference>
<dbReference type="NCBIfam" id="TIGR01784">
    <property type="entry name" value="T_den_put_tspse"/>
    <property type="match status" value="1"/>
</dbReference>
<proteinExistence type="predicted"/>
<reference evidence="2" key="1">
    <citation type="submission" date="2012-11" db="EMBL/GenBank/DDBJ databases">
        <authorList>
            <person name="Lucero-Rivera Y.E."/>
            <person name="Tovar-Ramirez D."/>
        </authorList>
    </citation>
    <scope>NUCLEOTIDE SEQUENCE [LARGE SCALE GENOMIC DNA]</scope>
    <source>
        <strain evidence="2">Araruama</strain>
    </source>
</reference>
<comment type="caution">
    <text evidence="1">The sequence shown here is derived from an EMBL/GenBank/DDBJ whole genome shotgun (WGS) entry which is preliminary data.</text>
</comment>
<evidence type="ECO:0000313" key="2">
    <source>
        <dbReference type="Proteomes" id="UP000189670"/>
    </source>
</evidence>
<dbReference type="AlphaFoldDB" id="A0A1V1NT08"/>
<dbReference type="Proteomes" id="UP000189670">
    <property type="component" value="Unassembled WGS sequence"/>
</dbReference>
<gene>
    <name evidence="1" type="ORF">OMM_13824</name>
</gene>
<evidence type="ECO:0000313" key="1">
    <source>
        <dbReference type="EMBL" id="ETR65717.1"/>
    </source>
</evidence>
<organism evidence="1 2">
    <name type="scientific">Candidatus Magnetoglobus multicellularis str. Araruama</name>
    <dbReference type="NCBI Taxonomy" id="890399"/>
    <lineage>
        <taxon>Bacteria</taxon>
        <taxon>Pseudomonadati</taxon>
        <taxon>Thermodesulfobacteriota</taxon>
        <taxon>Desulfobacteria</taxon>
        <taxon>Desulfobacterales</taxon>
        <taxon>Desulfobacteraceae</taxon>
        <taxon>Candidatus Magnetoglobus</taxon>
    </lineage>
</organism>
<evidence type="ECO:0008006" key="3">
    <source>
        <dbReference type="Google" id="ProtNLM"/>
    </source>
</evidence>
<dbReference type="InterPro" id="IPR010106">
    <property type="entry name" value="RpnA"/>
</dbReference>
<sequence length="255" mass="30183">MKDQKLIRFDWAIKTILRDKANFDVLEGFLSALLKEDIQVVQLLESESNQDTPRQKFNRVDIMVQDSNQKHMIIEIQNEHEADFLERLLFGTSVVIVDNLEIGQSFSEVKKVISISIQYFNLGRGEDYIYYGSTHFKGVHTQKPLIIKKRYSLTHKKFVFKDRNIEKEIFPEYYLINVERFKDEILSDIDEWIYMLKNETIPNDFKSKNIDKAREKLKLAQMSDPEKKAYQKYLINTVRDIDMIQTARDEGLEKG</sequence>
<protein>
    <recommendedName>
        <fullName evidence="3">PD-(D/E)XK nuclease family transposase</fullName>
    </recommendedName>
</protein>
<accession>A0A1V1NT08</accession>
<name>A0A1V1NT08_9BACT</name>
<dbReference type="Pfam" id="PF12784">
    <property type="entry name" value="PDDEXK_2"/>
    <property type="match status" value="1"/>
</dbReference>
<dbReference type="EMBL" id="ATBP01002566">
    <property type="protein sequence ID" value="ETR65717.1"/>
    <property type="molecule type" value="Genomic_DNA"/>
</dbReference>
<feature type="non-terminal residue" evidence="1">
    <location>
        <position position="255"/>
    </location>
</feature>
<dbReference type="PANTHER" id="PTHR41317">
    <property type="entry name" value="PD-(D_E)XK NUCLEASE FAMILY TRANSPOSASE"/>
    <property type="match status" value="1"/>
</dbReference>